<dbReference type="EMBL" id="JXYS01000038">
    <property type="protein sequence ID" value="KJF17489.1"/>
    <property type="molecule type" value="Genomic_DNA"/>
</dbReference>
<feature type="chain" id="PRO_5002329945" evidence="1">
    <location>
        <begin position="21"/>
        <end position="138"/>
    </location>
</feature>
<gene>
    <name evidence="2" type="ORF">AXFE_16520</name>
</gene>
<dbReference type="STRING" id="1280514.AXFE_16520"/>
<keyword evidence="3" id="KW-1185">Reference proteome</keyword>
<evidence type="ECO:0000313" key="3">
    <source>
        <dbReference type="Proteomes" id="UP000032360"/>
    </source>
</evidence>
<name>A0A0D8HI11_9ACTN</name>
<protein>
    <submittedName>
        <fullName evidence="2">Uncharacterized protein</fullName>
    </submittedName>
</protein>
<dbReference type="Proteomes" id="UP000032360">
    <property type="component" value="Unassembled WGS sequence"/>
</dbReference>
<evidence type="ECO:0000256" key="1">
    <source>
        <dbReference type="SAM" id="SignalP"/>
    </source>
</evidence>
<reference evidence="2 3" key="1">
    <citation type="submission" date="2015-01" db="EMBL/GenBank/DDBJ databases">
        <title>Draft genome of the acidophilic iron oxidizer Acidithrix ferrooxidans strain Py-F3.</title>
        <authorList>
            <person name="Poehlein A."/>
            <person name="Eisen S."/>
            <person name="Schloemann M."/>
            <person name="Johnson B.D."/>
            <person name="Daniel R."/>
            <person name="Muehling M."/>
        </authorList>
    </citation>
    <scope>NUCLEOTIDE SEQUENCE [LARGE SCALE GENOMIC DNA]</scope>
    <source>
        <strain evidence="2 3">Py-F3</strain>
    </source>
</reference>
<evidence type="ECO:0000313" key="2">
    <source>
        <dbReference type="EMBL" id="KJF17489.1"/>
    </source>
</evidence>
<proteinExistence type="predicted"/>
<feature type="signal peptide" evidence="1">
    <location>
        <begin position="1"/>
        <end position="20"/>
    </location>
</feature>
<keyword evidence="1" id="KW-0732">Signal</keyword>
<accession>A0A0D8HI11</accession>
<organism evidence="2 3">
    <name type="scientific">Acidithrix ferrooxidans</name>
    <dbReference type="NCBI Taxonomy" id="1280514"/>
    <lineage>
        <taxon>Bacteria</taxon>
        <taxon>Bacillati</taxon>
        <taxon>Actinomycetota</taxon>
        <taxon>Acidimicrobiia</taxon>
        <taxon>Acidimicrobiales</taxon>
        <taxon>Acidimicrobiaceae</taxon>
        <taxon>Acidithrix</taxon>
    </lineage>
</organism>
<dbReference type="AlphaFoldDB" id="A0A0D8HI11"/>
<dbReference type="RefSeq" id="WP_052605352.1">
    <property type="nucleotide sequence ID" value="NZ_JXYS01000038.1"/>
</dbReference>
<comment type="caution">
    <text evidence="2">The sequence shown here is derived from an EMBL/GenBank/DDBJ whole genome shotgun (WGS) entry which is preliminary data.</text>
</comment>
<sequence>MGALAVSAAAIGVSATTASAQSASSGSGSSSITSGRLLPADWVAQASPYDVTRGYFAYLSPDFAKVSSPQEYSAVKQMIQIYDAAPMAAKTVGFQHQCDSLRNTHQRAELLSLICSLGAGVVAGRASALRGGMGFNGT</sequence>